<dbReference type="EMBL" id="JADCNM010000014">
    <property type="protein sequence ID" value="KAG0454194.1"/>
    <property type="molecule type" value="Genomic_DNA"/>
</dbReference>
<dbReference type="EC" id="2.7.7.2" evidence="2"/>
<evidence type="ECO:0000256" key="2">
    <source>
        <dbReference type="ARBA" id="ARBA00012393"/>
    </source>
</evidence>
<keyword evidence="5" id="KW-0808">Transferase</keyword>
<dbReference type="InterPro" id="IPR036425">
    <property type="entry name" value="MoaB/Mog-like_dom_sf"/>
</dbReference>
<dbReference type="GO" id="GO:0003919">
    <property type="term" value="F:FMN adenylyltransferase activity"/>
    <property type="evidence" value="ECO:0007669"/>
    <property type="project" value="UniProtKB-EC"/>
</dbReference>
<sequence>MEIDKAIRNCSDRRLQTKYQNATYVIRRAFALYEFEQVAFSFNGGKDSTVLLHLLRAGYFLYKDEANSFKRNMDSTVKCPMRTIYFETPSSFPEISSFTYETAATYGLQLDIIHLDFKSGLEELLKEKLTKAIFLGTRIGDPNAIGQEQFSPSSTGWPPFMRVNPILDWSYRDVWSFILTCKVPYCSLYDKGYTSIGSIYDTEPNALLCIPDPSGSKETFKPAYLLSDGRLERAGRAKKLALKDKTIHIMSNGLKNVGPHENCLFSASIIAVGDEILFGHVEDRLGAALCKKLHAIGWQVSQIAVVGNNVDFVAEEVERHKCKDDLIFLFGGLGPLHSDVSLAGVAKAFGVRLAPDEEFEEYLSHLVHCSSGGKNEMALLPEGITELLHYDMLPVPLIKCGNVIILSASNVCELETQWTCLLQSPSKPLRQMPSFVSKHLSTTLSDMEVAKVVSKLYLGFPDLYIGCYRNSRTGPLIISFVGKDQKRVELASQELSQNFAIGTFLEIAGG</sequence>
<evidence type="ECO:0000256" key="4">
    <source>
        <dbReference type="ARBA" id="ARBA00022643"/>
    </source>
</evidence>
<keyword evidence="3" id="KW-0285">Flavoprotein</keyword>
<comment type="caution">
    <text evidence="14">The sequence shown here is derived from an EMBL/GenBank/DDBJ whole genome shotgun (WGS) entry which is preliminary data.</text>
</comment>
<dbReference type="InterPro" id="IPR002500">
    <property type="entry name" value="PAPS_reduct_dom"/>
</dbReference>
<dbReference type="OrthoDB" id="270728at2759"/>
<evidence type="ECO:0000256" key="10">
    <source>
        <dbReference type="ARBA" id="ARBA00031145"/>
    </source>
</evidence>
<organism evidence="14 15">
    <name type="scientific">Vanilla planifolia</name>
    <name type="common">Vanilla</name>
    <dbReference type="NCBI Taxonomy" id="51239"/>
    <lineage>
        <taxon>Eukaryota</taxon>
        <taxon>Viridiplantae</taxon>
        <taxon>Streptophyta</taxon>
        <taxon>Embryophyta</taxon>
        <taxon>Tracheophyta</taxon>
        <taxon>Spermatophyta</taxon>
        <taxon>Magnoliopsida</taxon>
        <taxon>Liliopsida</taxon>
        <taxon>Asparagales</taxon>
        <taxon>Orchidaceae</taxon>
        <taxon>Vanilloideae</taxon>
        <taxon>Vanilleae</taxon>
        <taxon>Vanilla</taxon>
    </lineage>
</organism>
<feature type="domain" description="MoaB/Mog" evidence="13">
    <location>
        <begin position="268"/>
        <end position="427"/>
    </location>
</feature>
<keyword evidence="9" id="KW-0067">ATP-binding</keyword>
<dbReference type="Pfam" id="PF00994">
    <property type="entry name" value="MoCF_biosynth"/>
    <property type="match status" value="1"/>
</dbReference>
<dbReference type="GO" id="GO:0006747">
    <property type="term" value="P:FAD biosynthetic process"/>
    <property type="evidence" value="ECO:0007669"/>
    <property type="project" value="TreeGrafter"/>
</dbReference>
<dbReference type="FunFam" id="3.40.50.620:FF:000135">
    <property type="entry name" value="Phosphoadenosine phosphosulfate reductase family protein"/>
    <property type="match status" value="1"/>
</dbReference>
<evidence type="ECO:0000256" key="7">
    <source>
        <dbReference type="ARBA" id="ARBA00022741"/>
    </source>
</evidence>
<keyword evidence="7" id="KW-0547">Nucleotide-binding</keyword>
<dbReference type="FunFam" id="3.40.980.10:FF:000010">
    <property type="entry name" value="Phosphoadenosine phosphosulfate reductase family protein"/>
    <property type="match status" value="1"/>
</dbReference>
<comment type="pathway">
    <text evidence="1">Cofactor biosynthesis; FAD biosynthesis; FAD from FMN: step 1/1.</text>
</comment>
<evidence type="ECO:0000256" key="3">
    <source>
        <dbReference type="ARBA" id="ARBA00022630"/>
    </source>
</evidence>
<keyword evidence="8" id="KW-0274">FAD</keyword>
<evidence type="ECO:0000256" key="9">
    <source>
        <dbReference type="ARBA" id="ARBA00022840"/>
    </source>
</evidence>
<evidence type="ECO:0000313" key="15">
    <source>
        <dbReference type="Proteomes" id="UP000639772"/>
    </source>
</evidence>
<evidence type="ECO:0000256" key="5">
    <source>
        <dbReference type="ARBA" id="ARBA00022679"/>
    </source>
</evidence>
<dbReference type="AlphaFoldDB" id="A0A835U925"/>
<dbReference type="GO" id="GO:0005524">
    <property type="term" value="F:ATP binding"/>
    <property type="evidence" value="ECO:0007669"/>
    <property type="project" value="UniProtKB-KW"/>
</dbReference>
<evidence type="ECO:0000256" key="12">
    <source>
        <dbReference type="ARBA" id="ARBA00049494"/>
    </source>
</evidence>
<evidence type="ECO:0000256" key="6">
    <source>
        <dbReference type="ARBA" id="ARBA00022695"/>
    </source>
</evidence>
<name>A0A835U925_VANPL</name>
<gene>
    <name evidence="14" type="ORF">HPP92_025498</name>
</gene>
<protein>
    <recommendedName>
        <fullName evidence="2">FAD synthase</fullName>
        <ecNumber evidence="2">2.7.7.2</ecNumber>
    </recommendedName>
    <alternativeName>
        <fullName evidence="10">FAD pyrophosphorylase</fullName>
    </alternativeName>
    <alternativeName>
        <fullName evidence="11">FMN adenylyltransferase</fullName>
    </alternativeName>
</protein>
<keyword evidence="4" id="KW-0288">FMN</keyword>
<dbReference type="SMART" id="SM00852">
    <property type="entry name" value="MoCF_biosynth"/>
    <property type="match status" value="1"/>
</dbReference>
<dbReference type="Pfam" id="PF01507">
    <property type="entry name" value="PAPS_reduct"/>
    <property type="match status" value="2"/>
</dbReference>
<dbReference type="Gene3D" id="3.40.50.620">
    <property type="entry name" value="HUPs"/>
    <property type="match status" value="1"/>
</dbReference>
<accession>A0A835U925</accession>
<dbReference type="SUPFAM" id="SSF52402">
    <property type="entry name" value="Adenine nucleotide alpha hydrolases-like"/>
    <property type="match status" value="1"/>
</dbReference>
<keyword evidence="6" id="KW-0548">Nucleotidyltransferase</keyword>
<dbReference type="PANTHER" id="PTHR23293:SF9">
    <property type="entry name" value="FAD SYNTHASE"/>
    <property type="match status" value="1"/>
</dbReference>
<evidence type="ECO:0000256" key="8">
    <source>
        <dbReference type="ARBA" id="ARBA00022827"/>
    </source>
</evidence>
<evidence type="ECO:0000256" key="11">
    <source>
        <dbReference type="ARBA" id="ARBA00031871"/>
    </source>
</evidence>
<dbReference type="InterPro" id="IPR001453">
    <property type="entry name" value="MoaB/Mog_dom"/>
</dbReference>
<dbReference type="SUPFAM" id="SSF53218">
    <property type="entry name" value="Molybdenum cofactor biosynthesis proteins"/>
    <property type="match status" value="1"/>
</dbReference>
<dbReference type="Gene3D" id="3.40.980.10">
    <property type="entry name" value="MoaB/Mog-like domain"/>
    <property type="match status" value="1"/>
</dbReference>
<evidence type="ECO:0000313" key="14">
    <source>
        <dbReference type="EMBL" id="KAG0454194.1"/>
    </source>
</evidence>
<dbReference type="InterPro" id="IPR014729">
    <property type="entry name" value="Rossmann-like_a/b/a_fold"/>
</dbReference>
<comment type="catalytic activity">
    <reaction evidence="12">
        <text>FMN + ATP + H(+) = FAD + diphosphate</text>
        <dbReference type="Rhea" id="RHEA:17237"/>
        <dbReference type="ChEBI" id="CHEBI:15378"/>
        <dbReference type="ChEBI" id="CHEBI:30616"/>
        <dbReference type="ChEBI" id="CHEBI:33019"/>
        <dbReference type="ChEBI" id="CHEBI:57692"/>
        <dbReference type="ChEBI" id="CHEBI:58210"/>
        <dbReference type="EC" id="2.7.7.2"/>
    </reaction>
</comment>
<proteinExistence type="predicted"/>
<evidence type="ECO:0000259" key="13">
    <source>
        <dbReference type="SMART" id="SM00852"/>
    </source>
</evidence>
<dbReference type="Proteomes" id="UP000639772">
    <property type="component" value="Unassembled WGS sequence"/>
</dbReference>
<dbReference type="PANTHER" id="PTHR23293">
    <property type="entry name" value="FAD SYNTHETASE-RELATED FMN ADENYLYLTRANSFERASE"/>
    <property type="match status" value="1"/>
</dbReference>
<dbReference type="CDD" id="cd23948">
    <property type="entry name" value="FAD_synthase"/>
    <property type="match status" value="1"/>
</dbReference>
<reference evidence="14 15" key="1">
    <citation type="journal article" date="2020" name="Nat. Food">
        <title>A phased Vanilla planifolia genome enables genetic improvement of flavour and production.</title>
        <authorList>
            <person name="Hasing T."/>
            <person name="Tang H."/>
            <person name="Brym M."/>
            <person name="Khazi F."/>
            <person name="Huang T."/>
            <person name="Chambers A.H."/>
        </authorList>
    </citation>
    <scope>NUCLEOTIDE SEQUENCE [LARGE SCALE GENOMIC DNA]</scope>
    <source>
        <tissue evidence="14">Leaf</tissue>
    </source>
</reference>
<evidence type="ECO:0000256" key="1">
    <source>
        <dbReference type="ARBA" id="ARBA00004726"/>
    </source>
</evidence>